<name>A0ABT6YQ07_9BACT</name>
<reference evidence="1 2" key="1">
    <citation type="submission" date="2023-05" db="EMBL/GenBank/DDBJ databases">
        <title>Novel species of genus Flectobacillus isolated from stream in China.</title>
        <authorList>
            <person name="Lu H."/>
        </authorList>
    </citation>
    <scope>NUCLEOTIDE SEQUENCE [LARGE SCALE GENOMIC DNA]</scope>
    <source>
        <strain evidence="1 2">DC10W</strain>
    </source>
</reference>
<comment type="caution">
    <text evidence="1">The sequence shown here is derived from an EMBL/GenBank/DDBJ whole genome shotgun (WGS) entry which is preliminary data.</text>
</comment>
<dbReference type="RefSeq" id="WP_283370645.1">
    <property type="nucleotide sequence ID" value="NZ_JASHID010000011.1"/>
</dbReference>
<dbReference type="Proteomes" id="UP001236569">
    <property type="component" value="Unassembled WGS sequence"/>
</dbReference>
<protein>
    <submittedName>
        <fullName evidence="1">Uncharacterized protein</fullName>
    </submittedName>
</protein>
<accession>A0ABT6YQ07</accession>
<sequence length="104" mass="12691">MKNYYYEDLEIFAECIEGRNEVLFTPDFIMSISEFINVDSYSLKKIQELKFILQKQYSSQWYLKMADFNWAEIVKLSREILQLLSIEYQEPLIFMENNFEVDWT</sequence>
<proteinExistence type="predicted"/>
<gene>
    <name evidence="1" type="ORF">QM480_15115</name>
</gene>
<evidence type="ECO:0000313" key="2">
    <source>
        <dbReference type="Proteomes" id="UP001236569"/>
    </source>
</evidence>
<dbReference type="EMBL" id="JASHID010000011">
    <property type="protein sequence ID" value="MDI9865673.1"/>
    <property type="molecule type" value="Genomic_DNA"/>
</dbReference>
<evidence type="ECO:0000313" key="1">
    <source>
        <dbReference type="EMBL" id="MDI9865673.1"/>
    </source>
</evidence>
<organism evidence="1 2">
    <name type="scientific">Flectobacillus longus</name>
    <dbReference type="NCBI Taxonomy" id="2984207"/>
    <lineage>
        <taxon>Bacteria</taxon>
        <taxon>Pseudomonadati</taxon>
        <taxon>Bacteroidota</taxon>
        <taxon>Cytophagia</taxon>
        <taxon>Cytophagales</taxon>
        <taxon>Flectobacillaceae</taxon>
        <taxon>Flectobacillus</taxon>
    </lineage>
</organism>
<keyword evidence="2" id="KW-1185">Reference proteome</keyword>